<dbReference type="Proteomes" id="UP001500503">
    <property type="component" value="Unassembled WGS sequence"/>
</dbReference>
<dbReference type="Gene3D" id="3.10.50.40">
    <property type="match status" value="1"/>
</dbReference>
<dbReference type="SUPFAM" id="SSF54534">
    <property type="entry name" value="FKBP-like"/>
    <property type="match status" value="2"/>
</dbReference>
<reference evidence="10" key="1">
    <citation type="journal article" date="2019" name="Int. J. Syst. Evol. Microbiol.">
        <title>The Global Catalogue of Microorganisms (GCM) 10K type strain sequencing project: providing services to taxonomists for standard genome sequencing and annotation.</title>
        <authorList>
            <consortium name="The Broad Institute Genomics Platform"/>
            <consortium name="The Broad Institute Genome Sequencing Center for Infectious Disease"/>
            <person name="Wu L."/>
            <person name="Ma J."/>
        </authorList>
    </citation>
    <scope>NUCLEOTIDE SEQUENCE [LARGE SCALE GENOMIC DNA]</scope>
    <source>
        <strain evidence="10">JCM 17933</strain>
    </source>
</reference>
<feature type="compositionally biased region" description="Basic and acidic residues" evidence="6">
    <location>
        <begin position="19"/>
        <end position="33"/>
    </location>
</feature>
<name>A0ABP8RA69_9ACTN</name>
<gene>
    <name evidence="9" type="ORF">GCM10023191_101300</name>
</gene>
<evidence type="ECO:0000313" key="9">
    <source>
        <dbReference type="EMBL" id="GAA4522185.1"/>
    </source>
</evidence>
<evidence type="ECO:0000256" key="5">
    <source>
        <dbReference type="PROSITE-ProRule" id="PRU00277"/>
    </source>
</evidence>
<feature type="transmembrane region" description="Helical" evidence="7">
    <location>
        <begin position="74"/>
        <end position="94"/>
    </location>
</feature>
<evidence type="ECO:0000256" key="3">
    <source>
        <dbReference type="ARBA" id="ARBA00023110"/>
    </source>
</evidence>
<evidence type="ECO:0000256" key="6">
    <source>
        <dbReference type="SAM" id="MobiDB-lite"/>
    </source>
</evidence>
<dbReference type="InterPro" id="IPR044609">
    <property type="entry name" value="FKBP2/11"/>
</dbReference>
<evidence type="ECO:0000256" key="2">
    <source>
        <dbReference type="ARBA" id="ARBA00013194"/>
    </source>
</evidence>
<dbReference type="EMBL" id="BAABHF010000081">
    <property type="protein sequence ID" value="GAA4522185.1"/>
    <property type="molecule type" value="Genomic_DNA"/>
</dbReference>
<keyword evidence="7" id="KW-0812">Transmembrane</keyword>
<feature type="region of interest" description="Disordered" evidence="6">
    <location>
        <begin position="1"/>
        <end position="68"/>
    </location>
</feature>
<keyword evidence="7" id="KW-1133">Transmembrane helix</keyword>
<evidence type="ECO:0000256" key="1">
    <source>
        <dbReference type="ARBA" id="ARBA00000971"/>
    </source>
</evidence>
<proteinExistence type="predicted"/>
<protein>
    <recommendedName>
        <fullName evidence="2 5">peptidylprolyl isomerase</fullName>
        <ecNumber evidence="2 5">5.2.1.8</ecNumber>
    </recommendedName>
</protein>
<accession>A0ABP8RA69</accession>
<dbReference type="Pfam" id="PF00254">
    <property type="entry name" value="FKBP_C"/>
    <property type="match status" value="1"/>
</dbReference>
<dbReference type="PANTHER" id="PTHR45779:SF7">
    <property type="entry name" value="PEPTIDYLPROLYL ISOMERASE"/>
    <property type="match status" value="1"/>
</dbReference>
<dbReference type="InterPro" id="IPR046357">
    <property type="entry name" value="PPIase_dom_sf"/>
</dbReference>
<keyword evidence="3 5" id="KW-0697">Rotamase</keyword>
<comment type="caution">
    <text evidence="9">The sequence shown here is derived from an EMBL/GenBank/DDBJ whole genome shotgun (WGS) entry which is preliminary data.</text>
</comment>
<dbReference type="EC" id="5.2.1.8" evidence="2 5"/>
<keyword evidence="7" id="KW-0472">Membrane</keyword>
<feature type="compositionally biased region" description="Basic residues" evidence="6">
    <location>
        <begin position="59"/>
        <end position="68"/>
    </location>
</feature>
<dbReference type="InterPro" id="IPR001179">
    <property type="entry name" value="PPIase_FKBP_dom"/>
</dbReference>
<sequence>MSEVEGREETETEETEEPQDSRPAEEPQDDSRPKVTMPQAREIGRSEFTPHALGTKTRTAPRKGTRKAAKRRQIVYSVAGAVVVLALIGAGIWWETRPAPSVKFKGAFGKAPSVSVPKAKPAVKQSVKELIHGSGPKIGANDFVVAHLLAYQWAAKHQKSPKPLLDTFKQNKPAAGTANQLTGLPALDKEIVGRTPGTRLELTLPYKAVGDQVAQALKLGAGDDLVLSVDLLKAYGKTASVQGTQQKVDAKLPQVTPGAPGQAPTVKIPSGPAPKKLQVETLIEGTGKAVAKGQTLINQYDGVLWRTGKEFDSSYKHGAPVGFPTGVGQMVPGWDKALVGKKIGSRVLVVMPPKEGYGPTGSPQVGIKGTDTLVFVVDILDAI</sequence>
<keyword evidence="10" id="KW-1185">Reference proteome</keyword>
<dbReference type="PANTHER" id="PTHR45779">
    <property type="entry name" value="PEPTIDYLPROLYL ISOMERASE"/>
    <property type="match status" value="1"/>
</dbReference>
<evidence type="ECO:0000259" key="8">
    <source>
        <dbReference type="PROSITE" id="PS50059"/>
    </source>
</evidence>
<evidence type="ECO:0000256" key="7">
    <source>
        <dbReference type="SAM" id="Phobius"/>
    </source>
</evidence>
<evidence type="ECO:0000313" key="10">
    <source>
        <dbReference type="Proteomes" id="UP001500503"/>
    </source>
</evidence>
<feature type="domain" description="PPIase FKBP-type" evidence="8">
    <location>
        <begin position="293"/>
        <end position="383"/>
    </location>
</feature>
<evidence type="ECO:0000256" key="4">
    <source>
        <dbReference type="ARBA" id="ARBA00023235"/>
    </source>
</evidence>
<dbReference type="RefSeq" id="WP_345475835.1">
    <property type="nucleotide sequence ID" value="NZ_BAABHF010000081.1"/>
</dbReference>
<keyword evidence="4 5" id="KW-0413">Isomerase</keyword>
<comment type="catalytic activity">
    <reaction evidence="1 5">
        <text>[protein]-peptidylproline (omega=180) = [protein]-peptidylproline (omega=0)</text>
        <dbReference type="Rhea" id="RHEA:16237"/>
        <dbReference type="Rhea" id="RHEA-COMP:10747"/>
        <dbReference type="Rhea" id="RHEA-COMP:10748"/>
        <dbReference type="ChEBI" id="CHEBI:83833"/>
        <dbReference type="ChEBI" id="CHEBI:83834"/>
        <dbReference type="EC" id="5.2.1.8"/>
    </reaction>
</comment>
<organism evidence="9 10">
    <name type="scientific">Actinoallomurus oryzae</name>
    <dbReference type="NCBI Taxonomy" id="502180"/>
    <lineage>
        <taxon>Bacteria</taxon>
        <taxon>Bacillati</taxon>
        <taxon>Actinomycetota</taxon>
        <taxon>Actinomycetes</taxon>
        <taxon>Streptosporangiales</taxon>
        <taxon>Thermomonosporaceae</taxon>
        <taxon>Actinoallomurus</taxon>
    </lineage>
</organism>
<dbReference type="PROSITE" id="PS50059">
    <property type="entry name" value="FKBP_PPIASE"/>
    <property type="match status" value="1"/>
</dbReference>